<dbReference type="EMBL" id="RAPO01000004">
    <property type="protein sequence ID" value="RKD89131.1"/>
    <property type="molecule type" value="Genomic_DNA"/>
</dbReference>
<keyword evidence="2" id="KW-0645">Protease</keyword>
<feature type="compositionally biased region" description="Acidic residues" evidence="1">
    <location>
        <begin position="101"/>
        <end position="134"/>
    </location>
</feature>
<feature type="compositionally biased region" description="Acidic residues" evidence="1">
    <location>
        <begin position="75"/>
        <end position="91"/>
    </location>
</feature>
<proteinExistence type="predicted"/>
<feature type="region of interest" description="Disordered" evidence="1">
    <location>
        <begin position="216"/>
        <end position="255"/>
    </location>
</feature>
<evidence type="ECO:0000256" key="1">
    <source>
        <dbReference type="SAM" id="MobiDB-lite"/>
    </source>
</evidence>
<reference evidence="2 3" key="1">
    <citation type="submission" date="2018-09" db="EMBL/GenBank/DDBJ databases">
        <title>Genomic Encyclopedia of Archaeal and Bacterial Type Strains, Phase II (KMG-II): from individual species to whole genera.</title>
        <authorList>
            <person name="Goeker M."/>
        </authorList>
    </citation>
    <scope>NUCLEOTIDE SEQUENCE [LARGE SCALE GENOMIC DNA]</scope>
    <source>
        <strain evidence="2 3">DSM 13151</strain>
    </source>
</reference>
<sequence>MSRNARSENAKMRSIQRSVQVFLIVAGIGLLVAGLALAASGASVGDAVDTISEKWSDQTSTETGTDTTADGGGATDDEDGNNESDESDADGSDSTSGESDAGNETDDADEGAADGTDDTDSSAGGDESDVEDNESAVGGETNESADTHTLTVTADNESGDPVENATVAVDAMDAGNSLHNETTTGGNGEAEFDLEDGEYNVTVSADGYEDAQETVEISGEDEDVALTLASDQEQDESDTDGTDGTDDDAADNESSTLTVFVVDGDGNPVENATVEATESGLFGDSHDNETNADGEAEFDLEDGEYDLTVSADGYDDAQDTVEINGEDEEVLLMLEESG</sequence>
<dbReference type="GO" id="GO:0004180">
    <property type="term" value="F:carboxypeptidase activity"/>
    <property type="evidence" value="ECO:0007669"/>
    <property type="project" value="UniProtKB-KW"/>
</dbReference>
<evidence type="ECO:0000313" key="3">
    <source>
        <dbReference type="Proteomes" id="UP000283805"/>
    </source>
</evidence>
<dbReference type="OrthoDB" id="178051at2157"/>
<keyword evidence="3" id="KW-1185">Reference proteome</keyword>
<feature type="region of interest" description="Disordered" evidence="1">
    <location>
        <begin position="55"/>
        <end position="192"/>
    </location>
</feature>
<keyword evidence="2" id="KW-0378">Hydrolase</keyword>
<feature type="compositionally biased region" description="Acidic residues" evidence="1">
    <location>
        <begin position="290"/>
        <end position="299"/>
    </location>
</feature>
<feature type="compositionally biased region" description="Acidic residues" evidence="1">
    <location>
        <begin position="232"/>
        <end position="251"/>
    </location>
</feature>
<feature type="region of interest" description="Disordered" evidence="1">
    <location>
        <begin position="277"/>
        <end position="299"/>
    </location>
</feature>
<accession>A0A419W0X8</accession>
<feature type="compositionally biased region" description="Polar residues" evidence="1">
    <location>
        <begin position="141"/>
        <end position="156"/>
    </location>
</feature>
<protein>
    <submittedName>
        <fullName evidence="2">Carboxypeptidase family protein</fullName>
    </submittedName>
</protein>
<gene>
    <name evidence="2" type="ORF">ATJ93_3957</name>
</gene>
<dbReference type="Proteomes" id="UP000283805">
    <property type="component" value="Unassembled WGS sequence"/>
</dbReference>
<name>A0A419W0X8_9EURY</name>
<dbReference type="AlphaFoldDB" id="A0A419W0X8"/>
<dbReference type="Pfam" id="PF13620">
    <property type="entry name" value="CarboxypepD_reg"/>
    <property type="match status" value="2"/>
</dbReference>
<dbReference type="InterPro" id="IPR008969">
    <property type="entry name" value="CarboxyPept-like_regulatory"/>
</dbReference>
<keyword evidence="2" id="KW-0121">Carboxypeptidase</keyword>
<evidence type="ECO:0000313" key="2">
    <source>
        <dbReference type="EMBL" id="RKD89131.1"/>
    </source>
</evidence>
<organism evidence="2 3">
    <name type="scientific">Halopiger aswanensis</name>
    <dbReference type="NCBI Taxonomy" id="148449"/>
    <lineage>
        <taxon>Archaea</taxon>
        <taxon>Methanobacteriati</taxon>
        <taxon>Methanobacteriota</taxon>
        <taxon>Stenosarchaea group</taxon>
        <taxon>Halobacteria</taxon>
        <taxon>Halobacteriales</taxon>
        <taxon>Natrialbaceae</taxon>
        <taxon>Halopiger</taxon>
    </lineage>
</organism>
<dbReference type="Gene3D" id="2.60.40.1120">
    <property type="entry name" value="Carboxypeptidase-like, regulatory domain"/>
    <property type="match status" value="2"/>
</dbReference>
<dbReference type="RefSeq" id="WP_120246282.1">
    <property type="nucleotide sequence ID" value="NZ_RAPO01000004.1"/>
</dbReference>
<dbReference type="SUPFAM" id="SSF49464">
    <property type="entry name" value="Carboxypeptidase regulatory domain-like"/>
    <property type="match status" value="2"/>
</dbReference>
<comment type="caution">
    <text evidence="2">The sequence shown here is derived from an EMBL/GenBank/DDBJ whole genome shotgun (WGS) entry which is preliminary data.</text>
</comment>